<dbReference type="OrthoDB" id="9778383at2"/>
<gene>
    <name evidence="4" type="ORF">DCC81_00990</name>
</gene>
<dbReference type="Pfam" id="PF00501">
    <property type="entry name" value="AMP-binding"/>
    <property type="match status" value="1"/>
</dbReference>
<sequence length="596" mass="67249">MHQPERLFDVTAFQQEHFPKEDMLAAKVNGAWVKHSTQSVIDQVNKLSSGLLQLGIGPGDLTPEGQDKISIISQNRPEWIMADLAAQQIGAVVTPLYPTISEHEIEFMLTDAQVKIAFVSDKGIYEKIAPLLGKVPSLQHVFSFDKIEGVRHWSEVAAMAQDSDQPKIQAIRDKITPEHLVSIIYTSGTTGTPKGVMLTHHNVMSNIEACQPYLPVNPDARALSFLPLNHIFERMVSYLFIRAGVTIYYAENMDTIADNLREVKPTIFTTVPRLLEKVYEKIMSKGLELKGIKRALFFWAVNLGKEYEINKPLGGWYKFQLSIANKLVFSKWREALGGRVQAIVTGAAACQVRLLRIFTSAGIPILEGYGLTETSPVISVNRFQVEDRMFGTVGPIISNVEVKIAEDGEILCKGPNITKGYYKRPDLTDAAITDGGWFHTGDIGILVDNKFLKITDRKKELFKTSGGKFVAPQPIENKFRESIYIEQLMVVGEDRKFTGALIVPSFHNLKDWFQKKGLPWPGNEQAVTMPEVQALYQQTVDRYNQFFSHIEQVKKFRLLANEWTVDTGEMTPTLKLKRKVIQEKYKNEIEQIYAQA</sequence>
<dbReference type="PANTHER" id="PTHR43272:SF33">
    <property type="entry name" value="AMP-BINDING DOMAIN-CONTAINING PROTEIN-RELATED"/>
    <property type="match status" value="1"/>
</dbReference>
<dbReference type="RefSeq" id="WP_108684731.1">
    <property type="nucleotide sequence ID" value="NZ_QCYK01000001.1"/>
</dbReference>
<proteinExistence type="predicted"/>
<organism evidence="4 5">
    <name type="scientific">Chitinophaga parva</name>
    <dbReference type="NCBI Taxonomy" id="2169414"/>
    <lineage>
        <taxon>Bacteria</taxon>
        <taxon>Pseudomonadati</taxon>
        <taxon>Bacteroidota</taxon>
        <taxon>Chitinophagia</taxon>
        <taxon>Chitinophagales</taxon>
        <taxon>Chitinophagaceae</taxon>
        <taxon>Chitinophaga</taxon>
    </lineage>
</organism>
<dbReference type="Pfam" id="PF23562">
    <property type="entry name" value="AMP-binding_C_3"/>
    <property type="match status" value="1"/>
</dbReference>
<keyword evidence="4" id="KW-0436">Ligase</keyword>
<protein>
    <submittedName>
        <fullName evidence="4">Long-chain fatty acid--CoA ligase</fullName>
    </submittedName>
</protein>
<dbReference type="GO" id="GO:0016020">
    <property type="term" value="C:membrane"/>
    <property type="evidence" value="ECO:0007669"/>
    <property type="project" value="TreeGrafter"/>
</dbReference>
<keyword evidence="5" id="KW-1185">Reference proteome</keyword>
<evidence type="ECO:0000313" key="5">
    <source>
        <dbReference type="Proteomes" id="UP000244450"/>
    </source>
</evidence>
<keyword evidence="2" id="KW-0067">ATP-binding</keyword>
<dbReference type="PANTHER" id="PTHR43272">
    <property type="entry name" value="LONG-CHAIN-FATTY-ACID--COA LIGASE"/>
    <property type="match status" value="1"/>
</dbReference>
<name>A0A2T7BKC1_9BACT</name>
<dbReference type="InterPro" id="IPR042099">
    <property type="entry name" value="ANL_N_sf"/>
</dbReference>
<evidence type="ECO:0000256" key="2">
    <source>
        <dbReference type="ARBA" id="ARBA00022840"/>
    </source>
</evidence>
<dbReference type="Proteomes" id="UP000244450">
    <property type="component" value="Unassembled WGS sequence"/>
</dbReference>
<dbReference type="AlphaFoldDB" id="A0A2T7BKC1"/>
<dbReference type="SUPFAM" id="SSF56801">
    <property type="entry name" value="Acetyl-CoA synthetase-like"/>
    <property type="match status" value="1"/>
</dbReference>
<dbReference type="GO" id="GO:0005524">
    <property type="term" value="F:ATP binding"/>
    <property type="evidence" value="ECO:0007669"/>
    <property type="project" value="UniProtKB-KW"/>
</dbReference>
<comment type="caution">
    <text evidence="4">The sequence shown here is derived from an EMBL/GenBank/DDBJ whole genome shotgun (WGS) entry which is preliminary data.</text>
</comment>
<evidence type="ECO:0000313" key="4">
    <source>
        <dbReference type="EMBL" id="PUZ28090.1"/>
    </source>
</evidence>
<dbReference type="GO" id="GO:0004467">
    <property type="term" value="F:long-chain fatty acid-CoA ligase activity"/>
    <property type="evidence" value="ECO:0007669"/>
    <property type="project" value="TreeGrafter"/>
</dbReference>
<evidence type="ECO:0000259" key="3">
    <source>
        <dbReference type="Pfam" id="PF00501"/>
    </source>
</evidence>
<dbReference type="Gene3D" id="3.40.50.12780">
    <property type="entry name" value="N-terminal domain of ligase-like"/>
    <property type="match status" value="1"/>
</dbReference>
<feature type="domain" description="AMP-dependent synthetase/ligase" evidence="3">
    <location>
        <begin position="30"/>
        <end position="422"/>
    </location>
</feature>
<accession>A0A2T7BKC1</accession>
<reference evidence="4 5" key="1">
    <citation type="submission" date="2018-04" db="EMBL/GenBank/DDBJ databases">
        <title>Chitinophaga fuyangensis sp. nov., isolated from soil in a chemical factory.</title>
        <authorList>
            <person name="Chen K."/>
        </authorList>
    </citation>
    <scope>NUCLEOTIDE SEQUENCE [LARGE SCALE GENOMIC DNA]</scope>
    <source>
        <strain evidence="4 5">LY-1</strain>
    </source>
</reference>
<keyword evidence="1" id="KW-0547">Nucleotide-binding</keyword>
<dbReference type="InterPro" id="IPR020845">
    <property type="entry name" value="AMP-binding_CS"/>
</dbReference>
<dbReference type="CDD" id="cd05907">
    <property type="entry name" value="VL_LC_FACS_like"/>
    <property type="match status" value="1"/>
</dbReference>
<dbReference type="InterPro" id="IPR000873">
    <property type="entry name" value="AMP-dep_synth/lig_dom"/>
</dbReference>
<evidence type="ECO:0000256" key="1">
    <source>
        <dbReference type="ARBA" id="ARBA00022741"/>
    </source>
</evidence>
<dbReference type="EMBL" id="QCYK01000001">
    <property type="protein sequence ID" value="PUZ28090.1"/>
    <property type="molecule type" value="Genomic_DNA"/>
</dbReference>
<dbReference type="PROSITE" id="PS00455">
    <property type="entry name" value="AMP_BINDING"/>
    <property type="match status" value="1"/>
</dbReference>